<organism evidence="2 3">
    <name type="scientific">Nyssa sinensis</name>
    <dbReference type="NCBI Taxonomy" id="561372"/>
    <lineage>
        <taxon>Eukaryota</taxon>
        <taxon>Viridiplantae</taxon>
        <taxon>Streptophyta</taxon>
        <taxon>Embryophyta</taxon>
        <taxon>Tracheophyta</taxon>
        <taxon>Spermatophyta</taxon>
        <taxon>Magnoliopsida</taxon>
        <taxon>eudicotyledons</taxon>
        <taxon>Gunneridae</taxon>
        <taxon>Pentapetalae</taxon>
        <taxon>asterids</taxon>
        <taxon>Cornales</taxon>
        <taxon>Nyssaceae</taxon>
        <taxon>Nyssa</taxon>
    </lineage>
</organism>
<dbReference type="PANTHER" id="PTHR35116">
    <property type="entry name" value="HELICASE PROTEIN MOM1"/>
    <property type="match status" value="1"/>
</dbReference>
<evidence type="ECO:0000313" key="2">
    <source>
        <dbReference type="EMBL" id="KAA8550367.1"/>
    </source>
</evidence>
<feature type="compositionally biased region" description="Low complexity" evidence="1">
    <location>
        <begin position="105"/>
        <end position="121"/>
    </location>
</feature>
<feature type="compositionally biased region" description="Basic and acidic residues" evidence="1">
    <location>
        <begin position="63"/>
        <end position="72"/>
    </location>
</feature>
<feature type="compositionally biased region" description="Polar residues" evidence="1">
    <location>
        <begin position="52"/>
        <end position="62"/>
    </location>
</feature>
<name>A0A5J5C8P3_9ASTE</name>
<evidence type="ECO:0000313" key="3">
    <source>
        <dbReference type="Proteomes" id="UP000325577"/>
    </source>
</evidence>
<dbReference type="InterPro" id="IPR039322">
    <property type="entry name" value="MOM1"/>
</dbReference>
<dbReference type="PANTHER" id="PTHR35116:SF2">
    <property type="entry name" value="ATP-DEPENDENT HELICASE FAMILY PROTEIN-RELATED"/>
    <property type="match status" value="1"/>
</dbReference>
<sequence>MANDTRSSRKIKDDEGNTSKKKHVNSKGSSTSGSPTTDTSGLRRSARETTSRKQMISSPSNTRKSERLERRMPSTPPVRKKSERIEKQRTPSPLRRSDRGKKHPLSSSSGSKKSEKGFASSDMKQKKLKREISVKQLDLGTREVSRHEKQNLRPVGMKKKRLDARTYKAIFKLQRRRHTLQDIDEEPERRDKLPQVDSSNGRGSVSKQVEDGDDGGVECSGRMRVHNSSQKHSCAEKPIGSS</sequence>
<accession>A0A5J5C8P3</accession>
<keyword evidence="3" id="KW-1185">Reference proteome</keyword>
<dbReference type="GO" id="GO:0031507">
    <property type="term" value="P:heterochromatin formation"/>
    <property type="evidence" value="ECO:0007669"/>
    <property type="project" value="InterPro"/>
</dbReference>
<dbReference type="EMBL" id="CM018031">
    <property type="protein sequence ID" value="KAA8550367.1"/>
    <property type="molecule type" value="Genomic_DNA"/>
</dbReference>
<dbReference type="Proteomes" id="UP000325577">
    <property type="component" value="Linkage Group LG0"/>
</dbReference>
<reference evidence="2 3" key="1">
    <citation type="submission" date="2019-09" db="EMBL/GenBank/DDBJ databases">
        <title>A chromosome-level genome assembly of the Chinese tupelo Nyssa sinensis.</title>
        <authorList>
            <person name="Yang X."/>
            <person name="Kang M."/>
            <person name="Yang Y."/>
            <person name="Xiong H."/>
            <person name="Wang M."/>
            <person name="Zhang Z."/>
            <person name="Wang Z."/>
            <person name="Wu H."/>
            <person name="Ma T."/>
            <person name="Liu J."/>
            <person name="Xi Z."/>
        </authorList>
    </citation>
    <scope>NUCLEOTIDE SEQUENCE [LARGE SCALE GENOMIC DNA]</scope>
    <source>
        <strain evidence="2">J267</strain>
        <tissue evidence="2">Leaf</tissue>
    </source>
</reference>
<feature type="compositionally biased region" description="Basic and acidic residues" evidence="1">
    <location>
        <begin position="140"/>
        <end position="151"/>
    </location>
</feature>
<dbReference type="AlphaFoldDB" id="A0A5J5C8P3"/>
<feature type="compositionally biased region" description="Basic and acidic residues" evidence="1">
    <location>
        <begin position="1"/>
        <end position="18"/>
    </location>
</feature>
<feature type="compositionally biased region" description="Low complexity" evidence="1">
    <location>
        <begin position="26"/>
        <end position="40"/>
    </location>
</feature>
<gene>
    <name evidence="2" type="ORF">F0562_002051</name>
</gene>
<feature type="region of interest" description="Disordered" evidence="1">
    <location>
        <begin position="176"/>
        <end position="242"/>
    </location>
</feature>
<dbReference type="OrthoDB" id="1751028at2759"/>
<feature type="region of interest" description="Disordered" evidence="1">
    <location>
        <begin position="1"/>
        <end position="160"/>
    </location>
</feature>
<evidence type="ECO:0000256" key="1">
    <source>
        <dbReference type="SAM" id="MobiDB-lite"/>
    </source>
</evidence>
<proteinExistence type="predicted"/>
<feature type="compositionally biased region" description="Polar residues" evidence="1">
    <location>
        <begin position="196"/>
        <end position="207"/>
    </location>
</feature>
<protein>
    <submittedName>
        <fullName evidence="2">Uncharacterized protein</fullName>
    </submittedName>
</protein>